<protein>
    <submittedName>
        <fullName evidence="2">Uncharacterized protein</fullName>
    </submittedName>
</protein>
<name>A0A0L9VAQ5_PHAAN</name>
<feature type="compositionally biased region" description="Acidic residues" evidence="1">
    <location>
        <begin position="366"/>
        <end position="379"/>
    </location>
</feature>
<accession>A0A0L9VAQ5</accession>
<gene>
    <name evidence="2" type="ORF">LR48_Vigan09g064600</name>
</gene>
<organism evidence="2 3">
    <name type="scientific">Phaseolus angularis</name>
    <name type="common">Azuki bean</name>
    <name type="synonym">Vigna angularis</name>
    <dbReference type="NCBI Taxonomy" id="3914"/>
    <lineage>
        <taxon>Eukaryota</taxon>
        <taxon>Viridiplantae</taxon>
        <taxon>Streptophyta</taxon>
        <taxon>Embryophyta</taxon>
        <taxon>Tracheophyta</taxon>
        <taxon>Spermatophyta</taxon>
        <taxon>Magnoliopsida</taxon>
        <taxon>eudicotyledons</taxon>
        <taxon>Gunneridae</taxon>
        <taxon>Pentapetalae</taxon>
        <taxon>rosids</taxon>
        <taxon>fabids</taxon>
        <taxon>Fabales</taxon>
        <taxon>Fabaceae</taxon>
        <taxon>Papilionoideae</taxon>
        <taxon>50 kb inversion clade</taxon>
        <taxon>NPAAA clade</taxon>
        <taxon>indigoferoid/millettioid clade</taxon>
        <taxon>Phaseoleae</taxon>
        <taxon>Vigna</taxon>
    </lineage>
</organism>
<dbReference type="Gramene" id="KOM51987">
    <property type="protein sequence ID" value="KOM51987"/>
    <property type="gene ID" value="LR48_Vigan09g064600"/>
</dbReference>
<feature type="compositionally biased region" description="Pro residues" evidence="1">
    <location>
        <begin position="81"/>
        <end position="123"/>
    </location>
</feature>
<dbReference type="AlphaFoldDB" id="A0A0L9VAQ5"/>
<evidence type="ECO:0000313" key="2">
    <source>
        <dbReference type="EMBL" id="KOM51987.1"/>
    </source>
</evidence>
<feature type="compositionally biased region" description="Low complexity" evidence="1">
    <location>
        <begin position="327"/>
        <end position="365"/>
    </location>
</feature>
<feature type="compositionally biased region" description="Basic and acidic residues" evidence="1">
    <location>
        <begin position="46"/>
        <end position="57"/>
    </location>
</feature>
<reference evidence="3" key="1">
    <citation type="journal article" date="2015" name="Proc. Natl. Acad. Sci. U.S.A.">
        <title>Genome sequencing of adzuki bean (Vigna angularis) provides insight into high starch and low fat accumulation and domestication.</title>
        <authorList>
            <person name="Yang K."/>
            <person name="Tian Z."/>
            <person name="Chen C."/>
            <person name="Luo L."/>
            <person name="Zhao B."/>
            <person name="Wang Z."/>
            <person name="Yu L."/>
            <person name="Li Y."/>
            <person name="Sun Y."/>
            <person name="Li W."/>
            <person name="Chen Y."/>
            <person name="Li Y."/>
            <person name="Zhang Y."/>
            <person name="Ai D."/>
            <person name="Zhao J."/>
            <person name="Shang C."/>
            <person name="Ma Y."/>
            <person name="Wu B."/>
            <person name="Wang M."/>
            <person name="Gao L."/>
            <person name="Sun D."/>
            <person name="Zhang P."/>
            <person name="Guo F."/>
            <person name="Wang W."/>
            <person name="Li Y."/>
            <person name="Wang J."/>
            <person name="Varshney R.K."/>
            <person name="Wang J."/>
            <person name="Ling H.Q."/>
            <person name="Wan P."/>
        </authorList>
    </citation>
    <scope>NUCLEOTIDE SEQUENCE</scope>
    <source>
        <strain evidence="3">cv. Jingnong 6</strain>
    </source>
</reference>
<dbReference type="Proteomes" id="UP000053144">
    <property type="component" value="Chromosome 9"/>
</dbReference>
<evidence type="ECO:0000256" key="1">
    <source>
        <dbReference type="SAM" id="MobiDB-lite"/>
    </source>
</evidence>
<proteinExistence type="predicted"/>
<dbReference type="EMBL" id="CM003379">
    <property type="protein sequence ID" value="KOM51987.1"/>
    <property type="molecule type" value="Genomic_DNA"/>
</dbReference>
<sequence>MKLMKEVKRNGDEIRKGHKQCIKWKKPQVPLRGIFPLSGSTAEGHFPPERQLPKHAAEGQFPDTQPLADGSTRADVRSSLPPRPTPRPTPPTIPTTPPTILTPPPTIRPPTIRPTPSIVPPTPNPIVDPTPIIDLSPSITKTSFIQSIDVEEQLDDPDNMIDPFPNHQPSIEPYGKGVASQAITRTIKQQFLQPWTSWGAILEDDQENFWKRFKEEFSTRLTQARSEVGSTLDAASRTYANDDIMKTQCWVDVVGGKKKGRVYGAGQLASNYSGARGGILKHQPSTSNNTEQINMVSREAYDAVITRLKTLEDMFRKYIPQEEVSGPSSSHQPHSPTQPMQSTPVQPPLQQQHTLVQQPVQQQLPQEEEEDDYDEYIGY</sequence>
<feature type="region of interest" description="Disordered" evidence="1">
    <location>
        <begin position="35"/>
        <end position="123"/>
    </location>
</feature>
<evidence type="ECO:0000313" key="3">
    <source>
        <dbReference type="Proteomes" id="UP000053144"/>
    </source>
</evidence>
<feature type="region of interest" description="Disordered" evidence="1">
    <location>
        <begin position="323"/>
        <end position="379"/>
    </location>
</feature>